<protein>
    <submittedName>
        <fullName evidence="1">Uncharacterized protein</fullName>
    </submittedName>
</protein>
<name>A0ACC1DAE3_9NEOP</name>
<accession>A0ACC1DAE3</accession>
<comment type="caution">
    <text evidence="1">The sequence shown here is derived from an EMBL/GenBank/DDBJ whole genome shotgun (WGS) entry which is preliminary data.</text>
</comment>
<sequence>MLSPQDDDCDDNHLCIKCNATIEGLDNYITHRKQRCRKIKNEPQKSDLPTIDPLEPSYSLGADVFFQSLELQSSVKKTSLSRLTPPIPISKANENKALVVASTSRELPTMSPLETNLRGEDWIGGHSLRIGSNIDNQTKLINAVASISGSVKKDLPMYQNFYEDSDESEVSEEDDDEEQTGSKWKPPANYTGGKWRPDSPEEWDLNEQEHAGGKWKPIIPETNDRDEDYDAPPPGHTKGKWVPGANEKAQIMQTTIQAKGSVHYWCGPCNRRLGSRAIYDKHLKSSLHLKKVLPEHELEFAGHLEHLKVEKRATRPSRFLNDSIYAQVKAKRQKTGKILNINIEKKKRKRKPNFIHCAGCNSRVRQHLMGKHLISHYHFRKATETSSAVYQQLILDNIEAIVHQSPFQCSPCKFYTNWLSNFMQHWFSDDHELKVSLYDGRHWCSFCKFECEESQDMLQHLSSSDHSEVVAVINRSMPIIIRKKTIFKCGSCFKEFRYNIEMKKHCEKTGHPLPFTGTDVYQELHNCQYCKTKFKSSLTLAAHLKSKHKQKAFLCLVCEKTFPSSEEAKKHRQTSEHRVRRKENSKEQGVPIKDMSKKCPYCIEKVIFRNILVLKDHIRSSHPDVKKKCPKCGMTFILAQEVTRHIRSNGCNFESNLNSSVFWSCSQCLFRTDSQAECFFHEILHTEPLTDSSGKKPIQKYSCPLCTKVFKKASLRQHLRQHTFERPYVCSTCGANFTRRSSLSNHNRREHAEVMIPKLNVEESLQAVLEWICGKCDEKFSSRSTLARHVSSSCVPPALMRRCPHEDCTYVATTTAQLARHRRSHGERIKLHQCPLCPFKSDQASHMKRHMICHKGIKPYACPYCSFTCGSLMFVNLAVSYIPGYT</sequence>
<evidence type="ECO:0000313" key="2">
    <source>
        <dbReference type="Proteomes" id="UP000824533"/>
    </source>
</evidence>
<proteinExistence type="predicted"/>
<dbReference type="EMBL" id="CM034392">
    <property type="protein sequence ID" value="KAJ0180800.1"/>
    <property type="molecule type" value="Genomic_DNA"/>
</dbReference>
<gene>
    <name evidence="1" type="ORF">K1T71_004204</name>
</gene>
<dbReference type="Proteomes" id="UP000824533">
    <property type="component" value="Linkage Group LG06"/>
</dbReference>
<evidence type="ECO:0000313" key="1">
    <source>
        <dbReference type="EMBL" id="KAJ0180800.1"/>
    </source>
</evidence>
<keyword evidence="2" id="KW-1185">Reference proteome</keyword>
<reference evidence="1 2" key="1">
    <citation type="journal article" date="2021" name="Front. Genet.">
        <title>Chromosome-Level Genome Assembly Reveals Significant Gene Expansion in the Toll and IMD Signaling Pathways of Dendrolimus kikuchii.</title>
        <authorList>
            <person name="Zhou J."/>
            <person name="Wu P."/>
            <person name="Xiong Z."/>
            <person name="Liu N."/>
            <person name="Zhao N."/>
            <person name="Ji M."/>
            <person name="Qiu Y."/>
            <person name="Yang B."/>
        </authorList>
    </citation>
    <scope>NUCLEOTIDE SEQUENCE [LARGE SCALE GENOMIC DNA]</scope>
    <source>
        <strain evidence="1">Ann1</strain>
    </source>
</reference>
<organism evidence="1 2">
    <name type="scientific">Dendrolimus kikuchii</name>
    <dbReference type="NCBI Taxonomy" id="765133"/>
    <lineage>
        <taxon>Eukaryota</taxon>
        <taxon>Metazoa</taxon>
        <taxon>Ecdysozoa</taxon>
        <taxon>Arthropoda</taxon>
        <taxon>Hexapoda</taxon>
        <taxon>Insecta</taxon>
        <taxon>Pterygota</taxon>
        <taxon>Neoptera</taxon>
        <taxon>Endopterygota</taxon>
        <taxon>Lepidoptera</taxon>
        <taxon>Glossata</taxon>
        <taxon>Ditrysia</taxon>
        <taxon>Bombycoidea</taxon>
        <taxon>Lasiocampidae</taxon>
        <taxon>Dendrolimus</taxon>
    </lineage>
</organism>